<protein>
    <submittedName>
        <fullName evidence="1">Uncharacterized protein</fullName>
    </submittedName>
</protein>
<sequence length="52" mass="5948">MIVAMLSCRFILMFREYSPSRRGDGSALLEEALEEEALEDENLVEVEVKAEQ</sequence>
<dbReference type="Proteomes" id="UP000053144">
    <property type="component" value="Chromosome 5"/>
</dbReference>
<evidence type="ECO:0000313" key="1">
    <source>
        <dbReference type="EMBL" id="KOM42433.1"/>
    </source>
</evidence>
<dbReference type="Gramene" id="KOM42433">
    <property type="protein sequence ID" value="KOM42433"/>
    <property type="gene ID" value="LR48_Vigan05g003700"/>
</dbReference>
<reference evidence="2" key="1">
    <citation type="journal article" date="2015" name="Proc. Natl. Acad. Sci. U.S.A.">
        <title>Genome sequencing of adzuki bean (Vigna angularis) provides insight into high starch and low fat accumulation and domestication.</title>
        <authorList>
            <person name="Yang K."/>
            <person name="Tian Z."/>
            <person name="Chen C."/>
            <person name="Luo L."/>
            <person name="Zhao B."/>
            <person name="Wang Z."/>
            <person name="Yu L."/>
            <person name="Li Y."/>
            <person name="Sun Y."/>
            <person name="Li W."/>
            <person name="Chen Y."/>
            <person name="Li Y."/>
            <person name="Zhang Y."/>
            <person name="Ai D."/>
            <person name="Zhao J."/>
            <person name="Shang C."/>
            <person name="Ma Y."/>
            <person name="Wu B."/>
            <person name="Wang M."/>
            <person name="Gao L."/>
            <person name="Sun D."/>
            <person name="Zhang P."/>
            <person name="Guo F."/>
            <person name="Wang W."/>
            <person name="Li Y."/>
            <person name="Wang J."/>
            <person name="Varshney R.K."/>
            <person name="Wang J."/>
            <person name="Ling H.Q."/>
            <person name="Wan P."/>
        </authorList>
    </citation>
    <scope>NUCLEOTIDE SEQUENCE</scope>
    <source>
        <strain evidence="2">cv. Jingnong 6</strain>
    </source>
</reference>
<accession>A0A0L9UI44</accession>
<dbReference type="EMBL" id="CM003375">
    <property type="protein sequence ID" value="KOM42433.1"/>
    <property type="molecule type" value="Genomic_DNA"/>
</dbReference>
<organism evidence="1 2">
    <name type="scientific">Phaseolus angularis</name>
    <name type="common">Azuki bean</name>
    <name type="synonym">Vigna angularis</name>
    <dbReference type="NCBI Taxonomy" id="3914"/>
    <lineage>
        <taxon>Eukaryota</taxon>
        <taxon>Viridiplantae</taxon>
        <taxon>Streptophyta</taxon>
        <taxon>Embryophyta</taxon>
        <taxon>Tracheophyta</taxon>
        <taxon>Spermatophyta</taxon>
        <taxon>Magnoliopsida</taxon>
        <taxon>eudicotyledons</taxon>
        <taxon>Gunneridae</taxon>
        <taxon>Pentapetalae</taxon>
        <taxon>rosids</taxon>
        <taxon>fabids</taxon>
        <taxon>Fabales</taxon>
        <taxon>Fabaceae</taxon>
        <taxon>Papilionoideae</taxon>
        <taxon>50 kb inversion clade</taxon>
        <taxon>NPAAA clade</taxon>
        <taxon>indigoferoid/millettioid clade</taxon>
        <taxon>Phaseoleae</taxon>
        <taxon>Vigna</taxon>
    </lineage>
</organism>
<dbReference type="AlphaFoldDB" id="A0A0L9UI44"/>
<proteinExistence type="predicted"/>
<name>A0A0L9UI44_PHAAN</name>
<evidence type="ECO:0000313" key="2">
    <source>
        <dbReference type="Proteomes" id="UP000053144"/>
    </source>
</evidence>
<gene>
    <name evidence="1" type="ORF">LR48_Vigan05g003700</name>
</gene>